<dbReference type="RefSeq" id="WP_132312173.1">
    <property type="nucleotide sequence ID" value="NZ_SMAR01000019.1"/>
</dbReference>
<dbReference type="SUPFAM" id="SSF55073">
    <property type="entry name" value="Nucleotide cyclase"/>
    <property type="match status" value="1"/>
</dbReference>
<dbReference type="InterPro" id="IPR000160">
    <property type="entry name" value="GGDEF_dom"/>
</dbReference>
<dbReference type="PROSITE" id="PS50887">
    <property type="entry name" value="GGDEF"/>
    <property type="match status" value="1"/>
</dbReference>
<dbReference type="CDD" id="cd00130">
    <property type="entry name" value="PAS"/>
    <property type="match status" value="1"/>
</dbReference>
<keyword evidence="6" id="KW-1185">Reference proteome</keyword>
<evidence type="ECO:0000313" key="6">
    <source>
        <dbReference type="Proteomes" id="UP000295097"/>
    </source>
</evidence>
<dbReference type="InterPro" id="IPR000014">
    <property type="entry name" value="PAS"/>
</dbReference>
<feature type="transmembrane region" description="Helical" evidence="1">
    <location>
        <begin position="310"/>
        <end position="333"/>
    </location>
</feature>
<sequence length="966" mass="106142">MRPSRLPDRIVKIAFLPFILIVMLLTTALPTFALDPVEVSRDDVAIDLTNSVEIHEGQGNAFQVSTVPDANGIRRRIEVRATDSNGPGDWAVFSLANISDEQLERVIVAPHFRLPDSGLFWPDLGSARIAAITPSEGFALTREKNAEADVFSITLNPGAVVTFVAELESPTLPQLYLWQPDAYKDTENAFTLYHGVVLGIAGLLAVFLTILFVVKGTSVLPATAMLAWSVLLYVAIDFGFLNMLIPLSAGDLRIWRASADVAIAFSLVVFLFTYLNLSRWHVHLGYGAAVWGVILMALFGVAIFDPPAAAGIARLSGALTVGAGIALILYLSFRRYDRAILLMPAWALISAWLFAAWMTVTGRIDNDIVQPALDGGLVLLVLLLGFTVIQHAFASGGYQTGLFSDLERQALALLGSDGVVWDWDVSRDRIITEPDFSPKLGLSGGTLNGPARSWLNYLHPGDRDRFRSTLDMFLEWKRGKLKLEFRIRASDGHYHWMLIKARPVLSTDGEVIRCVGSLTDMTDRKVSTQRLLQDAVIDNLTGLPNRTIFVDRLQSLIGLSAFAPALRPTLIIADIDRYADINNTLGFAAGDNILIALTRRIQRLLRPEDTLSRLSGNSFAIVLLSQTDPEDIAEFTEALASAIAVPVSFDNREIVLTASIGIASWHDEQETADALIEDARLAMHRVKRAGGGSVETYRPSFRMLLDEREQVQADLTRAIDRKEMSVLYRPVIRVNGLSITGFQCMLNWKHPQRGEISSAEIFEMSEENGTAPELVLYTVRQAAKDLSVWQQAMPKAKPFVIIELACAEMLRTSTLIELENIVRQSEIAPRQIVFALPENVALEAPEQARLALQHLRSIGTGLSLTRFGDGHGSLTLLNRFHFDSAFIDISLFRQHQEEQAGLLQTFAALADKLGVDVGVSNVTTEADTTLLAQSGCTFATGPLYGTSADSTAVQRLLRDELGRDKG</sequence>
<dbReference type="InterPro" id="IPR035965">
    <property type="entry name" value="PAS-like_dom_sf"/>
</dbReference>
<evidence type="ECO:0000256" key="1">
    <source>
        <dbReference type="SAM" id="Phobius"/>
    </source>
</evidence>
<dbReference type="SUPFAM" id="SSF55785">
    <property type="entry name" value="PYP-like sensor domain (PAS domain)"/>
    <property type="match status" value="1"/>
</dbReference>
<dbReference type="Pfam" id="PF00563">
    <property type="entry name" value="EAL"/>
    <property type="match status" value="1"/>
</dbReference>
<dbReference type="PROSITE" id="PS50883">
    <property type="entry name" value="EAL"/>
    <property type="match status" value="1"/>
</dbReference>
<feature type="domain" description="EAL" evidence="3">
    <location>
        <begin position="708"/>
        <end position="961"/>
    </location>
</feature>
<dbReference type="EMBL" id="SMAR01000019">
    <property type="protein sequence ID" value="TCT37305.1"/>
    <property type="molecule type" value="Genomic_DNA"/>
</dbReference>
<feature type="transmembrane region" description="Helical" evidence="1">
    <location>
        <begin position="284"/>
        <end position="304"/>
    </location>
</feature>
<keyword evidence="1" id="KW-0472">Membrane</keyword>
<feature type="transmembrane region" description="Helical" evidence="1">
    <location>
        <begin position="257"/>
        <end position="277"/>
    </location>
</feature>
<dbReference type="InterPro" id="IPR035919">
    <property type="entry name" value="EAL_sf"/>
</dbReference>
<dbReference type="PANTHER" id="PTHR44757:SF2">
    <property type="entry name" value="BIOFILM ARCHITECTURE MAINTENANCE PROTEIN MBAA"/>
    <property type="match status" value="1"/>
</dbReference>
<keyword evidence="1" id="KW-1133">Transmembrane helix</keyword>
<dbReference type="Gene3D" id="3.30.450.20">
    <property type="entry name" value="PAS domain"/>
    <property type="match status" value="1"/>
</dbReference>
<dbReference type="SMART" id="SM00086">
    <property type="entry name" value="PAC"/>
    <property type="match status" value="1"/>
</dbReference>
<dbReference type="NCBIfam" id="TIGR00254">
    <property type="entry name" value="GGDEF"/>
    <property type="match status" value="1"/>
</dbReference>
<accession>A0A4R3NUT2</accession>
<dbReference type="Gene3D" id="3.20.20.450">
    <property type="entry name" value="EAL domain"/>
    <property type="match status" value="1"/>
</dbReference>
<evidence type="ECO:0000259" key="4">
    <source>
        <dbReference type="PROSITE" id="PS50887"/>
    </source>
</evidence>
<name>A0A4R3NUT2_9HYPH</name>
<proteinExistence type="predicted"/>
<protein>
    <submittedName>
        <fullName evidence="5">PAS domain S-box-containing protein/diguanylate cyclase (GGDEF)-like protein</fullName>
    </submittedName>
</protein>
<dbReference type="InterPro" id="IPR013655">
    <property type="entry name" value="PAS_fold_3"/>
</dbReference>
<reference evidence="5 6" key="1">
    <citation type="submission" date="2019-03" db="EMBL/GenBank/DDBJ databases">
        <title>Freshwater and sediment microbial communities from various areas in North America, analyzing microbe dynamics in response to fracking.</title>
        <authorList>
            <person name="Lamendella R."/>
        </authorList>
    </citation>
    <scope>NUCLEOTIDE SEQUENCE [LARGE SCALE GENOMIC DNA]</scope>
    <source>
        <strain evidence="5 6">175.2</strain>
    </source>
</reference>
<dbReference type="SUPFAM" id="SSF141868">
    <property type="entry name" value="EAL domain-like"/>
    <property type="match status" value="1"/>
</dbReference>
<keyword evidence="1" id="KW-0812">Transmembrane</keyword>
<feature type="transmembrane region" description="Helical" evidence="1">
    <location>
        <begin position="226"/>
        <end position="245"/>
    </location>
</feature>
<evidence type="ECO:0000313" key="5">
    <source>
        <dbReference type="EMBL" id="TCT37305.1"/>
    </source>
</evidence>
<dbReference type="InterPro" id="IPR000700">
    <property type="entry name" value="PAS-assoc_C"/>
</dbReference>
<dbReference type="AlphaFoldDB" id="A0A4R3NUT2"/>
<dbReference type="InterPro" id="IPR001633">
    <property type="entry name" value="EAL_dom"/>
</dbReference>
<dbReference type="NCBIfam" id="TIGR00229">
    <property type="entry name" value="sensory_box"/>
    <property type="match status" value="1"/>
</dbReference>
<feature type="domain" description="PAC" evidence="2">
    <location>
        <begin position="481"/>
        <end position="533"/>
    </location>
</feature>
<dbReference type="OrthoDB" id="9814202at2"/>
<evidence type="ECO:0000259" key="2">
    <source>
        <dbReference type="PROSITE" id="PS50113"/>
    </source>
</evidence>
<dbReference type="SMART" id="SM00052">
    <property type="entry name" value="EAL"/>
    <property type="match status" value="1"/>
</dbReference>
<feature type="domain" description="GGDEF" evidence="4">
    <location>
        <begin position="566"/>
        <end position="699"/>
    </location>
</feature>
<dbReference type="Proteomes" id="UP000295097">
    <property type="component" value="Unassembled WGS sequence"/>
</dbReference>
<dbReference type="InterPro" id="IPR052155">
    <property type="entry name" value="Biofilm_reg_signaling"/>
</dbReference>
<dbReference type="CDD" id="cd01949">
    <property type="entry name" value="GGDEF"/>
    <property type="match status" value="1"/>
</dbReference>
<dbReference type="PROSITE" id="PS50113">
    <property type="entry name" value="PAC"/>
    <property type="match status" value="1"/>
</dbReference>
<gene>
    <name evidence="5" type="ORF">EDC90_101942</name>
</gene>
<feature type="transmembrane region" description="Helical" evidence="1">
    <location>
        <begin position="192"/>
        <end position="214"/>
    </location>
</feature>
<dbReference type="Gene3D" id="3.30.70.270">
    <property type="match status" value="1"/>
</dbReference>
<feature type="transmembrane region" description="Helical" evidence="1">
    <location>
        <begin position="340"/>
        <end position="360"/>
    </location>
</feature>
<dbReference type="PANTHER" id="PTHR44757">
    <property type="entry name" value="DIGUANYLATE CYCLASE DGCP"/>
    <property type="match status" value="1"/>
</dbReference>
<comment type="caution">
    <text evidence="5">The sequence shown here is derived from an EMBL/GenBank/DDBJ whole genome shotgun (WGS) entry which is preliminary data.</text>
</comment>
<dbReference type="Pfam" id="PF08447">
    <property type="entry name" value="PAS_3"/>
    <property type="match status" value="1"/>
</dbReference>
<dbReference type="SMART" id="SM00267">
    <property type="entry name" value="GGDEF"/>
    <property type="match status" value="1"/>
</dbReference>
<dbReference type="InterPro" id="IPR011623">
    <property type="entry name" value="7TMR_DISM_rcpt_extracell_dom1"/>
</dbReference>
<dbReference type="InterPro" id="IPR029787">
    <property type="entry name" value="Nucleotide_cyclase"/>
</dbReference>
<dbReference type="InterPro" id="IPR043128">
    <property type="entry name" value="Rev_trsase/Diguanyl_cyclase"/>
</dbReference>
<organism evidence="5 6">
    <name type="scientific">Martelella mediterranea</name>
    <dbReference type="NCBI Taxonomy" id="293089"/>
    <lineage>
        <taxon>Bacteria</taxon>
        <taxon>Pseudomonadati</taxon>
        <taxon>Pseudomonadota</taxon>
        <taxon>Alphaproteobacteria</taxon>
        <taxon>Hyphomicrobiales</taxon>
        <taxon>Aurantimonadaceae</taxon>
        <taxon>Martelella</taxon>
    </lineage>
</organism>
<dbReference type="Pfam" id="PF00990">
    <property type="entry name" value="GGDEF"/>
    <property type="match status" value="1"/>
</dbReference>
<evidence type="ECO:0000259" key="3">
    <source>
        <dbReference type="PROSITE" id="PS50883"/>
    </source>
</evidence>
<dbReference type="InterPro" id="IPR001610">
    <property type="entry name" value="PAC"/>
</dbReference>
<dbReference type="Pfam" id="PF07695">
    <property type="entry name" value="7TMR-DISM_7TM"/>
    <property type="match status" value="1"/>
</dbReference>